<feature type="domain" description="HTH tetR-type" evidence="4">
    <location>
        <begin position="1"/>
        <end position="43"/>
    </location>
</feature>
<evidence type="ECO:0000259" key="4">
    <source>
        <dbReference type="Pfam" id="PF00440"/>
    </source>
</evidence>
<feature type="domain" description="Tetracyclin repressor-like C-terminal" evidence="5">
    <location>
        <begin position="71"/>
        <end position="158"/>
    </location>
</feature>
<dbReference type="SUPFAM" id="SSF46689">
    <property type="entry name" value="Homeodomain-like"/>
    <property type="match status" value="1"/>
</dbReference>
<dbReference type="InterPro" id="IPR036271">
    <property type="entry name" value="Tet_transcr_reg_TetR-rel_C_sf"/>
</dbReference>
<dbReference type="InterPro" id="IPR001647">
    <property type="entry name" value="HTH_TetR"/>
</dbReference>
<evidence type="ECO:0000256" key="1">
    <source>
        <dbReference type="ARBA" id="ARBA00023015"/>
    </source>
</evidence>
<evidence type="ECO:0000256" key="3">
    <source>
        <dbReference type="ARBA" id="ARBA00023163"/>
    </source>
</evidence>
<dbReference type="SUPFAM" id="SSF48498">
    <property type="entry name" value="Tetracyclin repressor-like, C-terminal domain"/>
    <property type="match status" value="1"/>
</dbReference>
<accession>A0A934MFU8</accession>
<dbReference type="RefSeq" id="WP_198881184.1">
    <property type="nucleotide sequence ID" value="NZ_JAEKJA010000003.1"/>
</dbReference>
<keyword evidence="1" id="KW-0805">Transcription regulation</keyword>
<name>A0A934MFU8_9HYPH</name>
<dbReference type="AlphaFoldDB" id="A0A934MFU8"/>
<dbReference type="PANTHER" id="PTHR47506:SF1">
    <property type="entry name" value="HTH-TYPE TRANSCRIPTIONAL REGULATOR YJDC"/>
    <property type="match status" value="1"/>
</dbReference>
<protein>
    <submittedName>
        <fullName evidence="6">TetR/AcrR family transcriptional regulator</fullName>
    </submittedName>
</protein>
<dbReference type="InterPro" id="IPR011075">
    <property type="entry name" value="TetR_C"/>
</dbReference>
<evidence type="ECO:0000256" key="2">
    <source>
        <dbReference type="ARBA" id="ARBA00023125"/>
    </source>
</evidence>
<proteinExistence type="predicted"/>
<comment type="caution">
    <text evidence="6">The sequence shown here is derived from an EMBL/GenBank/DDBJ whole genome shotgun (WGS) entry which is preliminary data.</text>
</comment>
<dbReference type="PANTHER" id="PTHR47506">
    <property type="entry name" value="TRANSCRIPTIONAL REGULATORY PROTEIN"/>
    <property type="match status" value="1"/>
</dbReference>
<dbReference type="Gene3D" id="1.10.10.60">
    <property type="entry name" value="Homeodomain-like"/>
    <property type="match status" value="1"/>
</dbReference>
<sequence length="191" mass="20483">MRLFWLQGYEATTVSQLAAAMGKLSSASFYAAFGSKEILFREILERYEAIHGQALAPLSDTTLPPREAVERALRASVRMQTAPDLPTGCLVALGASGWSEHNAALAACVAETRARNRASFSACVDRAVAVGDLDPESNTAALGLMFDTVLLGLSIEARDRLPRAQLEEVVAVTMRLWDSFAPQGRAAATRG</sequence>
<dbReference type="InterPro" id="IPR009057">
    <property type="entry name" value="Homeodomain-like_sf"/>
</dbReference>
<gene>
    <name evidence="6" type="ORF">JCR33_06435</name>
</gene>
<evidence type="ECO:0000313" key="7">
    <source>
        <dbReference type="Proteomes" id="UP000609531"/>
    </source>
</evidence>
<dbReference type="Pfam" id="PF00440">
    <property type="entry name" value="TetR_N"/>
    <property type="match status" value="1"/>
</dbReference>
<dbReference type="Pfam" id="PF16925">
    <property type="entry name" value="TetR_C_13"/>
    <property type="match status" value="1"/>
</dbReference>
<keyword evidence="3" id="KW-0804">Transcription</keyword>
<keyword evidence="7" id="KW-1185">Reference proteome</keyword>
<reference evidence="6" key="1">
    <citation type="submission" date="2020-12" db="EMBL/GenBank/DDBJ databases">
        <title>Bacterial taxonomy.</title>
        <authorList>
            <person name="Pan X."/>
        </authorList>
    </citation>
    <scope>NUCLEOTIDE SEQUENCE</scope>
    <source>
        <strain evidence="6">B2012</strain>
    </source>
</reference>
<dbReference type="GO" id="GO:0003677">
    <property type="term" value="F:DNA binding"/>
    <property type="evidence" value="ECO:0007669"/>
    <property type="project" value="UniProtKB-KW"/>
</dbReference>
<keyword evidence="2" id="KW-0238">DNA-binding</keyword>
<dbReference type="Gene3D" id="1.10.357.10">
    <property type="entry name" value="Tetracycline Repressor, domain 2"/>
    <property type="match status" value="1"/>
</dbReference>
<evidence type="ECO:0000259" key="5">
    <source>
        <dbReference type="Pfam" id="PF16925"/>
    </source>
</evidence>
<dbReference type="EMBL" id="JAEKJA010000003">
    <property type="protein sequence ID" value="MBJ3775315.1"/>
    <property type="molecule type" value="Genomic_DNA"/>
</dbReference>
<organism evidence="6 7">
    <name type="scientific">Acuticoccus mangrovi</name>
    <dbReference type="NCBI Taxonomy" id="2796142"/>
    <lineage>
        <taxon>Bacteria</taxon>
        <taxon>Pseudomonadati</taxon>
        <taxon>Pseudomonadota</taxon>
        <taxon>Alphaproteobacteria</taxon>
        <taxon>Hyphomicrobiales</taxon>
        <taxon>Amorphaceae</taxon>
        <taxon>Acuticoccus</taxon>
    </lineage>
</organism>
<evidence type="ECO:0000313" key="6">
    <source>
        <dbReference type="EMBL" id="MBJ3775315.1"/>
    </source>
</evidence>
<dbReference type="Proteomes" id="UP000609531">
    <property type="component" value="Unassembled WGS sequence"/>
</dbReference>